<feature type="domain" description="Elongation factor P C-terminal" evidence="3">
    <location>
        <begin position="133"/>
        <end position="188"/>
    </location>
</feature>
<dbReference type="PANTHER" id="PTHR30053:SF14">
    <property type="entry name" value="TRANSLATION ELONGATION FACTOR KOW-LIKE DOMAIN-CONTAINING PROTEIN"/>
    <property type="match status" value="1"/>
</dbReference>
<dbReference type="RefSeq" id="WP_370734304.1">
    <property type="nucleotide sequence ID" value="NZ_JBGCUC010000003.1"/>
</dbReference>
<dbReference type="SUPFAM" id="SSF50104">
    <property type="entry name" value="Translation proteins SH3-like domain"/>
    <property type="match status" value="1"/>
</dbReference>
<dbReference type="Pfam" id="PF08207">
    <property type="entry name" value="EFP_N"/>
    <property type="match status" value="1"/>
</dbReference>
<evidence type="ECO:0000256" key="2">
    <source>
        <dbReference type="HAMAP-Rule" id="MF_00646"/>
    </source>
</evidence>
<dbReference type="Gene3D" id="2.40.50.140">
    <property type="entry name" value="Nucleic acid-binding proteins"/>
    <property type="match status" value="2"/>
</dbReference>
<evidence type="ECO:0000259" key="3">
    <source>
        <dbReference type="SMART" id="SM00841"/>
    </source>
</evidence>
<dbReference type="NCBIfam" id="TIGR02178">
    <property type="entry name" value="yeiP"/>
    <property type="match status" value="1"/>
</dbReference>
<organism evidence="5 6">
    <name type="scientific">Erwinia plantamica</name>
    <dbReference type="NCBI Taxonomy" id="3237104"/>
    <lineage>
        <taxon>Bacteria</taxon>
        <taxon>Pseudomonadati</taxon>
        <taxon>Pseudomonadota</taxon>
        <taxon>Gammaproteobacteria</taxon>
        <taxon>Enterobacterales</taxon>
        <taxon>Erwiniaceae</taxon>
        <taxon>Erwinia</taxon>
    </lineage>
</organism>
<evidence type="ECO:0000313" key="5">
    <source>
        <dbReference type="EMBL" id="MFG6075638.1"/>
    </source>
</evidence>
<dbReference type="HAMAP" id="MF_00646">
    <property type="entry name" value="EFP"/>
    <property type="match status" value="1"/>
</dbReference>
<dbReference type="Pfam" id="PF01132">
    <property type="entry name" value="EFP"/>
    <property type="match status" value="1"/>
</dbReference>
<gene>
    <name evidence="5" type="primary">yeiP</name>
    <name evidence="5" type="ORF">AB3U87_04580</name>
</gene>
<evidence type="ECO:0000313" key="6">
    <source>
        <dbReference type="Proteomes" id="UP001605250"/>
    </source>
</evidence>
<dbReference type="InterPro" id="IPR013185">
    <property type="entry name" value="Transl_elong_KOW-like"/>
</dbReference>
<dbReference type="PIRSF" id="PIRSF005901">
    <property type="entry name" value="EF-P"/>
    <property type="match status" value="1"/>
</dbReference>
<dbReference type="CDD" id="cd05794">
    <property type="entry name" value="S1_EF-P_repeat_2"/>
    <property type="match status" value="1"/>
</dbReference>
<dbReference type="InterPro" id="IPR015365">
    <property type="entry name" value="Elong-fact-P_C"/>
</dbReference>
<sequence>MPRANEIKKGMAVSHNGKLLLVKDIDVQSPSARGASTLYKMRFTDIRTGMKVEERFKGDDILEAISLSRRQVTFSYVDGDEYVFMDDEDYTPYVFKKDQIEEELLFIPEGGIPGIQVLTMDGQILALELPQTLDMEIIETTPGIKGASASARTKPATMSTGLVIQVPEYLSSGERIRIHIAERRYMGRADS</sequence>
<dbReference type="InterPro" id="IPR011897">
    <property type="entry name" value="Transl_elong_p-like_YeiP"/>
</dbReference>
<feature type="domain" description="Translation elongation factor P/YeiP central" evidence="4">
    <location>
        <begin position="69"/>
        <end position="125"/>
    </location>
</feature>
<evidence type="ECO:0000259" key="4">
    <source>
        <dbReference type="SMART" id="SM01185"/>
    </source>
</evidence>
<dbReference type="SMART" id="SM00841">
    <property type="entry name" value="Elong-fact-P_C"/>
    <property type="match status" value="1"/>
</dbReference>
<evidence type="ECO:0000256" key="1">
    <source>
        <dbReference type="ARBA" id="ARBA00009479"/>
    </source>
</evidence>
<dbReference type="SMART" id="SM01185">
    <property type="entry name" value="EFP"/>
    <property type="match status" value="1"/>
</dbReference>
<dbReference type="Pfam" id="PF09285">
    <property type="entry name" value="Elong-fact-P_C"/>
    <property type="match status" value="1"/>
</dbReference>
<dbReference type="InterPro" id="IPR013852">
    <property type="entry name" value="Transl_elong_P/YeiP_CS"/>
</dbReference>
<dbReference type="Gene3D" id="2.30.30.30">
    <property type="match status" value="1"/>
</dbReference>
<dbReference type="InterPro" id="IPR001059">
    <property type="entry name" value="Transl_elong_P/YeiP_cen"/>
</dbReference>
<comment type="similarity">
    <text evidence="1 2">Belongs to the elongation factor P family.</text>
</comment>
<accession>A0ABW7CLC1</accession>
<dbReference type="PROSITE" id="PS01275">
    <property type="entry name" value="EFP"/>
    <property type="match status" value="1"/>
</dbReference>
<dbReference type="InterPro" id="IPR020599">
    <property type="entry name" value="Transl_elong_fac_P/YeiP"/>
</dbReference>
<dbReference type="PANTHER" id="PTHR30053">
    <property type="entry name" value="ELONGATION FACTOR P"/>
    <property type="match status" value="1"/>
</dbReference>
<reference evidence="5 6" key="1">
    <citation type="submission" date="2024-07" db="EMBL/GenBank/DDBJ databases">
        <title>Novel bacterial strain Erwinia sp. OPT-41 promoting growth of various crops.</title>
        <authorList>
            <person name="Egorshina A."/>
            <person name="Lukyantsev M.A."/>
            <person name="Golubev S.N."/>
            <person name="Muratova A.Y."/>
            <person name="Bulygina E.A."/>
        </authorList>
    </citation>
    <scope>NUCLEOTIDE SEQUENCE [LARGE SCALE GENOMIC DNA]</scope>
    <source>
        <strain evidence="5 6">OPT-41</strain>
    </source>
</reference>
<dbReference type="Proteomes" id="UP001605250">
    <property type="component" value="Unassembled WGS sequence"/>
</dbReference>
<dbReference type="InterPro" id="IPR012340">
    <property type="entry name" value="NA-bd_OB-fold"/>
</dbReference>
<comment type="caution">
    <text evidence="5">The sequence shown here is derived from an EMBL/GenBank/DDBJ whole genome shotgun (WGS) entry which is preliminary data.</text>
</comment>
<protein>
    <recommendedName>
        <fullName evidence="2">Elongation factor P-like protein</fullName>
    </recommendedName>
</protein>
<name>A0ABW7CLC1_9GAMM</name>
<keyword evidence="6" id="KW-1185">Reference proteome</keyword>
<dbReference type="NCBIfam" id="NF003392">
    <property type="entry name" value="PRK04542.1"/>
    <property type="match status" value="1"/>
</dbReference>
<dbReference type="SUPFAM" id="SSF50249">
    <property type="entry name" value="Nucleic acid-binding proteins"/>
    <property type="match status" value="2"/>
</dbReference>
<dbReference type="CDD" id="cd04470">
    <property type="entry name" value="S1_EF-P_repeat_1"/>
    <property type="match status" value="1"/>
</dbReference>
<dbReference type="NCBIfam" id="NF001810">
    <property type="entry name" value="PRK00529.1"/>
    <property type="match status" value="1"/>
</dbReference>
<dbReference type="InterPro" id="IPR008991">
    <property type="entry name" value="Translation_prot_SH3-like_sf"/>
</dbReference>
<dbReference type="EMBL" id="JBGCUC010000003">
    <property type="protein sequence ID" value="MFG6075638.1"/>
    <property type="molecule type" value="Genomic_DNA"/>
</dbReference>
<proteinExistence type="inferred from homology"/>
<dbReference type="InterPro" id="IPR014722">
    <property type="entry name" value="Rib_uL2_dom2"/>
</dbReference>